<protein>
    <submittedName>
        <fullName evidence="2">Uncharacterized protein</fullName>
    </submittedName>
</protein>
<sequence length="43" mass="4947">MKELIEFLDKRGLKDKADSLRKGGTMLGSWRGRHRRARCKGTS</sequence>
<evidence type="ECO:0000313" key="3">
    <source>
        <dbReference type="Proteomes" id="UP001642485"/>
    </source>
</evidence>
<dbReference type="EMBL" id="OZ018776">
    <property type="protein sequence ID" value="CAK9121642.1"/>
    <property type="molecule type" value="Genomic_DNA"/>
</dbReference>
<organism evidence="2 3">
    <name type="scientific">Rickettsia helvetica</name>
    <dbReference type="NCBI Taxonomy" id="35789"/>
    <lineage>
        <taxon>Bacteria</taxon>
        <taxon>Pseudomonadati</taxon>
        <taxon>Pseudomonadota</taxon>
        <taxon>Alphaproteobacteria</taxon>
        <taxon>Rickettsiales</taxon>
        <taxon>Rickettsiaceae</taxon>
        <taxon>Rickettsieae</taxon>
        <taxon>Rickettsia</taxon>
        <taxon>spotted fever group</taxon>
    </lineage>
</organism>
<dbReference type="Proteomes" id="UP001642485">
    <property type="component" value="Chromosome"/>
</dbReference>
<feature type="compositionally biased region" description="Basic residues" evidence="1">
    <location>
        <begin position="31"/>
        <end position="43"/>
    </location>
</feature>
<gene>
    <name evidence="2" type="ORF">OB144RH_07640</name>
</gene>
<feature type="region of interest" description="Disordered" evidence="1">
    <location>
        <begin position="24"/>
        <end position="43"/>
    </location>
</feature>
<reference evidence="2 3" key="1">
    <citation type="submission" date="2024-02" db="EMBL/GenBank/DDBJ databases">
        <authorList>
            <person name="Nijsse B."/>
            <person name="Sprong H."/>
        </authorList>
    </citation>
    <scope>NUCLEOTIDE SEQUENCE [LARGE SCALE GENOMIC DNA]</scope>
    <source>
        <strain evidence="2">OB144</strain>
    </source>
</reference>
<keyword evidence="3" id="KW-1185">Reference proteome</keyword>
<name>A0ABP0T6B4_RICHE</name>
<proteinExistence type="predicted"/>
<evidence type="ECO:0000256" key="1">
    <source>
        <dbReference type="SAM" id="MobiDB-lite"/>
    </source>
</evidence>
<evidence type="ECO:0000313" key="2">
    <source>
        <dbReference type="EMBL" id="CAK9121642.1"/>
    </source>
</evidence>
<accession>A0ABP0T6B4</accession>